<dbReference type="Proteomes" id="UP000655759">
    <property type="component" value="Unassembled WGS sequence"/>
</dbReference>
<evidence type="ECO:0000313" key="1">
    <source>
        <dbReference type="EMBL" id="CAE6485756.1"/>
    </source>
</evidence>
<name>A0A812EYZ6_9ARCH</name>
<proteinExistence type="predicted"/>
<sequence>MQKKTTKYMLAGIVAVIASVLTLASVQNASTLQFDSVTTGEIGYVAGPDAYLASGGRSALIVSVPFDIIEAKRGQNIDVPITLTHKAGKNPLDAYVVRFEGVSNSLILPSAVSKQTPEERSQAIRDNKPVEGLVDLSPFITYSPGRISIAAGETKTITAHIHVPELPDEMIGKHVRFVPNVADENANSGIFPSMITVKVVG</sequence>
<reference evidence="1" key="1">
    <citation type="submission" date="2021-02" db="EMBL/GenBank/DDBJ databases">
        <authorList>
            <person name="Han P."/>
        </authorList>
    </citation>
    <scope>NUCLEOTIDE SEQUENCE</scope>
    <source>
        <strain evidence="1">Candidatus Nitrosotenuis uzonensis 5A</strain>
    </source>
</reference>
<accession>A0A812EYZ6</accession>
<dbReference type="AlphaFoldDB" id="A0A812EYZ6"/>
<comment type="caution">
    <text evidence="1">The sequence shown here is derived from an EMBL/GenBank/DDBJ whole genome shotgun (WGS) entry which is preliminary data.</text>
</comment>
<dbReference type="RefSeq" id="WP_205097599.1">
    <property type="nucleotide sequence ID" value="NZ_CAJNAQ010000002.1"/>
</dbReference>
<protein>
    <submittedName>
        <fullName evidence="1">Uncharacterized protein</fullName>
    </submittedName>
</protein>
<gene>
    <name evidence="1" type="ORF">NUZ5A_20051</name>
</gene>
<dbReference type="EMBL" id="CAJNAQ010000002">
    <property type="protein sequence ID" value="CAE6485756.1"/>
    <property type="molecule type" value="Genomic_DNA"/>
</dbReference>
<organism evidence="1 2">
    <name type="scientific">Candidatus Nitrosotenuis uzonensis</name>
    <dbReference type="NCBI Taxonomy" id="1407055"/>
    <lineage>
        <taxon>Archaea</taxon>
        <taxon>Nitrososphaerota</taxon>
        <taxon>Candidatus Nitrosotenuis</taxon>
    </lineage>
</organism>
<evidence type="ECO:0000313" key="2">
    <source>
        <dbReference type="Proteomes" id="UP000655759"/>
    </source>
</evidence>